<sequence length="53" mass="6226">MSRLWQFGILTFRDFLPNPSFSLGILVSNNLTGILRTLLKKDNNRFCYSQIYL</sequence>
<dbReference type="AlphaFoldDB" id="U9U8B7"/>
<proteinExistence type="predicted"/>
<reference evidence="1" key="1">
    <citation type="submission" date="2013-07" db="EMBL/GenBank/DDBJ databases">
        <title>The genome of an arbuscular mycorrhizal fungus provides insights into the evolution of the oldest plant symbiosis.</title>
        <authorList>
            <consortium name="DOE Joint Genome Institute"/>
            <person name="Tisserant E."/>
            <person name="Malbreil M."/>
            <person name="Kuo A."/>
            <person name="Kohler A."/>
            <person name="Symeonidi A."/>
            <person name="Balestrini R."/>
            <person name="Charron P."/>
            <person name="Duensing N."/>
            <person name="Frei-dit-Frey N."/>
            <person name="Gianinazzi-Pearson V."/>
            <person name="Gilbert B."/>
            <person name="Handa Y."/>
            <person name="Hijri M."/>
            <person name="Kaul R."/>
            <person name="Kawaguchi M."/>
            <person name="Krajinski F."/>
            <person name="Lammers P."/>
            <person name="Lapierre D."/>
            <person name="Masclaux F.G."/>
            <person name="Murat C."/>
            <person name="Morin E."/>
            <person name="Ndikumana S."/>
            <person name="Pagni M."/>
            <person name="Petitpierre D."/>
            <person name="Requena N."/>
            <person name="Rosikiewicz P."/>
            <person name="Riley R."/>
            <person name="Saito K."/>
            <person name="San Clemente H."/>
            <person name="Shapiro H."/>
            <person name="van Tuinen D."/>
            <person name="Becard G."/>
            <person name="Bonfante P."/>
            <person name="Paszkowski U."/>
            <person name="Shachar-Hill Y."/>
            <person name="Young J.P."/>
            <person name="Sanders I.R."/>
            <person name="Henrissat B."/>
            <person name="Rensing S.A."/>
            <person name="Grigoriev I.V."/>
            <person name="Corradi N."/>
            <person name="Roux C."/>
            <person name="Martin F."/>
        </authorList>
    </citation>
    <scope>NUCLEOTIDE SEQUENCE</scope>
    <source>
        <strain evidence="1">DAOM 197198</strain>
    </source>
</reference>
<dbReference type="EMBL" id="KI282545">
    <property type="protein sequence ID" value="ESA14823.1"/>
    <property type="molecule type" value="Genomic_DNA"/>
</dbReference>
<name>U9U8B7_RHIID</name>
<protein>
    <submittedName>
        <fullName evidence="1">Uncharacterized protein</fullName>
    </submittedName>
</protein>
<dbReference type="HOGENOM" id="CLU_3069838_0_0_1"/>
<accession>U9U8B7</accession>
<evidence type="ECO:0000313" key="1">
    <source>
        <dbReference type="EMBL" id="ESA14823.1"/>
    </source>
</evidence>
<organism evidence="1">
    <name type="scientific">Rhizophagus irregularis (strain DAOM 181602 / DAOM 197198 / MUCL 43194)</name>
    <name type="common">Arbuscular mycorrhizal fungus</name>
    <name type="synonym">Glomus intraradices</name>
    <dbReference type="NCBI Taxonomy" id="747089"/>
    <lineage>
        <taxon>Eukaryota</taxon>
        <taxon>Fungi</taxon>
        <taxon>Fungi incertae sedis</taxon>
        <taxon>Mucoromycota</taxon>
        <taxon>Glomeromycotina</taxon>
        <taxon>Glomeromycetes</taxon>
        <taxon>Glomerales</taxon>
        <taxon>Glomeraceae</taxon>
        <taxon>Rhizophagus</taxon>
    </lineage>
</organism>
<gene>
    <name evidence="1" type="ORF">GLOINDRAFT_24544</name>
</gene>